<evidence type="ECO:0000313" key="2">
    <source>
        <dbReference type="Proteomes" id="UP000663848"/>
    </source>
</evidence>
<dbReference type="Proteomes" id="UP000663848">
    <property type="component" value="Unassembled WGS sequence"/>
</dbReference>
<accession>A0A822DVJ1</accession>
<gene>
    <name evidence="1" type="ORF">QYT958_LOCUS44046</name>
</gene>
<name>A0A822DVJ1_9BILA</name>
<feature type="non-terminal residue" evidence="1">
    <location>
        <position position="68"/>
    </location>
</feature>
<proteinExistence type="predicted"/>
<dbReference type="EMBL" id="CAJOBR010065972">
    <property type="protein sequence ID" value="CAF5084028.1"/>
    <property type="molecule type" value="Genomic_DNA"/>
</dbReference>
<organism evidence="1 2">
    <name type="scientific">Rotaria socialis</name>
    <dbReference type="NCBI Taxonomy" id="392032"/>
    <lineage>
        <taxon>Eukaryota</taxon>
        <taxon>Metazoa</taxon>
        <taxon>Spiralia</taxon>
        <taxon>Gnathifera</taxon>
        <taxon>Rotifera</taxon>
        <taxon>Eurotatoria</taxon>
        <taxon>Bdelloidea</taxon>
        <taxon>Philodinida</taxon>
        <taxon>Philodinidae</taxon>
        <taxon>Rotaria</taxon>
    </lineage>
</organism>
<sequence>MASPGVTGPVESVAISISRSGTGSIAAFLYGPPGSYELDQNTSLYGAIPIVSANILETPIFHWGTRSS</sequence>
<reference evidence="1" key="1">
    <citation type="submission" date="2021-02" db="EMBL/GenBank/DDBJ databases">
        <authorList>
            <person name="Nowell W R."/>
        </authorList>
    </citation>
    <scope>NUCLEOTIDE SEQUENCE</scope>
</reference>
<evidence type="ECO:0000313" key="1">
    <source>
        <dbReference type="EMBL" id="CAF5084028.1"/>
    </source>
</evidence>
<comment type="caution">
    <text evidence="1">The sequence shown here is derived from an EMBL/GenBank/DDBJ whole genome shotgun (WGS) entry which is preliminary data.</text>
</comment>
<dbReference type="AlphaFoldDB" id="A0A822DVJ1"/>
<protein>
    <submittedName>
        <fullName evidence="1">Uncharacterized protein</fullName>
    </submittedName>
</protein>